<evidence type="ECO:0000256" key="4">
    <source>
        <dbReference type="ARBA" id="ARBA00022989"/>
    </source>
</evidence>
<feature type="transmembrane region" description="Helical" evidence="6">
    <location>
        <begin position="61"/>
        <end position="81"/>
    </location>
</feature>
<evidence type="ECO:0000256" key="7">
    <source>
        <dbReference type="SAM" id="MobiDB-lite"/>
    </source>
</evidence>
<comment type="caution">
    <text evidence="8">The sequence shown here is derived from an EMBL/GenBank/DDBJ whole genome shotgun (WGS) entry which is preliminary data.</text>
</comment>
<organism evidence="8 9">
    <name type="scientific">Cafeteria roenbergensis</name>
    <name type="common">Marine flagellate</name>
    <dbReference type="NCBI Taxonomy" id="33653"/>
    <lineage>
        <taxon>Eukaryota</taxon>
        <taxon>Sar</taxon>
        <taxon>Stramenopiles</taxon>
        <taxon>Bigyra</taxon>
        <taxon>Opalozoa</taxon>
        <taxon>Bicosoecida</taxon>
        <taxon>Cafeteriaceae</taxon>
        <taxon>Cafeteria</taxon>
    </lineage>
</organism>
<evidence type="ECO:0000313" key="9">
    <source>
        <dbReference type="Proteomes" id="UP000323011"/>
    </source>
</evidence>
<evidence type="ECO:0000313" key="8">
    <source>
        <dbReference type="EMBL" id="KAA0154313.1"/>
    </source>
</evidence>
<reference evidence="8 9" key="1">
    <citation type="submission" date="2019-07" db="EMBL/GenBank/DDBJ databases">
        <title>Genomes of Cafeteria roenbergensis.</title>
        <authorList>
            <person name="Fischer M.G."/>
            <person name="Hackl T."/>
            <person name="Roman M."/>
        </authorList>
    </citation>
    <scope>NUCLEOTIDE SEQUENCE [LARGE SCALE GENOMIC DNA]</scope>
    <source>
        <strain evidence="8 9">BVI</strain>
    </source>
</reference>
<name>A0A5A8CMF6_CAFRO</name>
<keyword evidence="4 6" id="KW-1133">Transmembrane helix</keyword>
<evidence type="ECO:0000256" key="6">
    <source>
        <dbReference type="RuleBase" id="RU361206"/>
    </source>
</evidence>
<keyword evidence="9" id="KW-1185">Reference proteome</keyword>
<dbReference type="OMA" id="WNNIICK"/>
<feature type="transmembrane region" description="Helical" evidence="6">
    <location>
        <begin position="38"/>
        <end position="55"/>
    </location>
</feature>
<evidence type="ECO:0000256" key="1">
    <source>
        <dbReference type="ARBA" id="ARBA00004141"/>
    </source>
</evidence>
<dbReference type="InterPro" id="IPR008564">
    <property type="entry name" value="TVP23-like"/>
</dbReference>
<dbReference type="EMBL" id="VLTN01000012">
    <property type="protein sequence ID" value="KAA0154313.1"/>
    <property type="molecule type" value="Genomic_DNA"/>
</dbReference>
<evidence type="ECO:0000256" key="5">
    <source>
        <dbReference type="ARBA" id="ARBA00023136"/>
    </source>
</evidence>
<dbReference type="AlphaFoldDB" id="A0A5A8CMF6"/>
<feature type="region of interest" description="Disordered" evidence="7">
    <location>
        <begin position="236"/>
        <end position="289"/>
    </location>
</feature>
<dbReference type="PANTHER" id="PTHR13019">
    <property type="entry name" value="GOLGI APPARATUS MEMBRANE PROTEIN TVP23"/>
    <property type="match status" value="1"/>
</dbReference>
<accession>A0A5A8CMF6</accession>
<feature type="transmembrane region" description="Helical" evidence="6">
    <location>
        <begin position="152"/>
        <end position="171"/>
    </location>
</feature>
<dbReference type="PANTHER" id="PTHR13019:SF7">
    <property type="entry name" value="GOLGI APPARATUS MEMBRANE PROTEIN TVP23"/>
    <property type="match status" value="1"/>
</dbReference>
<keyword evidence="5 6" id="KW-0472">Membrane</keyword>
<feature type="transmembrane region" description="Helical" evidence="6">
    <location>
        <begin position="125"/>
        <end position="146"/>
    </location>
</feature>
<proteinExistence type="inferred from homology"/>
<evidence type="ECO:0000256" key="2">
    <source>
        <dbReference type="ARBA" id="ARBA00005467"/>
    </source>
</evidence>
<gene>
    <name evidence="8" type="ORF">FNF29_02533</name>
</gene>
<dbReference type="GO" id="GO:0000139">
    <property type="term" value="C:Golgi membrane"/>
    <property type="evidence" value="ECO:0007669"/>
    <property type="project" value="TreeGrafter"/>
</dbReference>
<evidence type="ECO:0000256" key="3">
    <source>
        <dbReference type="ARBA" id="ARBA00022692"/>
    </source>
</evidence>
<comment type="similarity">
    <text evidence="2 6">Belongs to the TVP23 family.</text>
</comment>
<comment type="subcellular location">
    <subcellularLocation>
        <location evidence="1 6">Membrane</location>
        <topology evidence="1 6">Multi-pass membrane protein</topology>
    </subcellularLocation>
</comment>
<dbReference type="Proteomes" id="UP000323011">
    <property type="component" value="Unassembled WGS sequence"/>
</dbReference>
<protein>
    <recommendedName>
        <fullName evidence="6">Golgi apparatus membrane protein TVP23 homolog</fullName>
    </recommendedName>
</protein>
<dbReference type="GO" id="GO:0016192">
    <property type="term" value="P:vesicle-mediated transport"/>
    <property type="evidence" value="ECO:0007669"/>
    <property type="project" value="TreeGrafter"/>
</dbReference>
<sequence length="289" mass="29996">MAQAGASPFEDDVQVSGEIGDEQTSWNNIICKSSRPSVAFFTVAFRFAALILYLLNGFVGMDYVTLFVVTVLLLACDFWTIKNVSGRLLVGLRWGTRVTETGQTEWYFLTHPERAGNAKPADSRIFWLSLFLAPLLWLLLGVAALLSFSLDWLVLCSFALALTGTNTYGYYKCSAAARQRLQQALADSAIKAAVGGGGGSAFGTALISSMFGSSGAQPASGGAAAAAAPAATAARGSPAPGQAVTSKPGKAFEGDATGLGDDDAGGFVHSSEGGDGVPSRNPFDDDVAV</sequence>
<dbReference type="Pfam" id="PF05832">
    <property type="entry name" value="DUF846"/>
    <property type="match status" value="1"/>
</dbReference>
<dbReference type="GO" id="GO:0009306">
    <property type="term" value="P:protein secretion"/>
    <property type="evidence" value="ECO:0007669"/>
    <property type="project" value="TreeGrafter"/>
</dbReference>
<keyword evidence="3 6" id="KW-0812">Transmembrane</keyword>